<dbReference type="PANTHER" id="PTHR43806">
    <property type="entry name" value="PEPTIDASE S8"/>
    <property type="match status" value="1"/>
</dbReference>
<evidence type="ECO:0000256" key="10">
    <source>
        <dbReference type="PIRSR" id="PIRSR037875-50"/>
    </source>
</evidence>
<protein>
    <recommendedName>
        <fullName evidence="9">Leader peptide-processing serine protease</fullName>
        <ecNumber evidence="9">3.4.21.-</ecNumber>
    </recommendedName>
</protein>
<organism evidence="14 15">
    <name type="scientific">Bacillus thuringiensis</name>
    <dbReference type="NCBI Taxonomy" id="1428"/>
    <lineage>
        <taxon>Bacteria</taxon>
        <taxon>Bacillati</taxon>
        <taxon>Bacillota</taxon>
        <taxon>Bacilli</taxon>
        <taxon>Bacillales</taxon>
        <taxon>Bacillaceae</taxon>
        <taxon>Bacillus</taxon>
        <taxon>Bacillus cereus group</taxon>
    </lineage>
</organism>
<dbReference type="PROSITE" id="PS51892">
    <property type="entry name" value="SUBTILASE"/>
    <property type="match status" value="1"/>
</dbReference>
<proteinExistence type="inferred from homology"/>
<dbReference type="Gene3D" id="3.40.50.200">
    <property type="entry name" value="Peptidase S8/S53 domain"/>
    <property type="match status" value="1"/>
</dbReference>
<keyword evidence="5 9" id="KW-0645">Protease</keyword>
<evidence type="ECO:0000313" key="15">
    <source>
        <dbReference type="Proteomes" id="UP000220702"/>
    </source>
</evidence>
<keyword evidence="7 9" id="KW-0720">Serine protease</keyword>
<reference evidence="14 15" key="1">
    <citation type="submission" date="2017-09" db="EMBL/GenBank/DDBJ databases">
        <title>Large-scale bioinformatics analysis of Bacillus genomes uncovers conserved roles of natural products in bacterial physiology.</title>
        <authorList>
            <consortium name="Agbiome Team Llc"/>
            <person name="Bleich R.M."/>
            <person name="Grubbs K.J."/>
            <person name="Santa Maria K.C."/>
            <person name="Allen S.E."/>
            <person name="Farag S."/>
            <person name="Shank E.A."/>
            <person name="Bowers A."/>
        </authorList>
    </citation>
    <scope>NUCLEOTIDE SEQUENCE [LARGE SCALE GENOMIC DNA]</scope>
    <source>
        <strain evidence="14 15">AFS089089</strain>
    </source>
</reference>
<dbReference type="RefSeq" id="WP_098901851.1">
    <property type="nucleotide sequence ID" value="NZ_NVNL01000013.1"/>
</dbReference>
<dbReference type="CDD" id="cd07482">
    <property type="entry name" value="Peptidases_S8_Lantibiotic_specific_protease"/>
    <property type="match status" value="1"/>
</dbReference>
<dbReference type="InterPro" id="IPR000209">
    <property type="entry name" value="Peptidase_S8/S53_dom"/>
</dbReference>
<comment type="subcellular location">
    <subcellularLocation>
        <location evidence="2">Secreted</location>
    </subcellularLocation>
</comment>
<keyword evidence="9" id="KW-0865">Zymogen</keyword>
<feature type="active site" description="Charge relay system" evidence="10 11">
    <location>
        <position position="404"/>
    </location>
</feature>
<evidence type="ECO:0000256" key="5">
    <source>
        <dbReference type="ARBA" id="ARBA00022670"/>
    </source>
</evidence>
<dbReference type="PRINTS" id="PR01779">
    <property type="entry name" value="LANTIPROCESS"/>
</dbReference>
<dbReference type="Pfam" id="PF00082">
    <property type="entry name" value="Peptidase_S8"/>
    <property type="match status" value="1"/>
</dbReference>
<evidence type="ECO:0000313" key="14">
    <source>
        <dbReference type="EMBL" id="PEA90138.1"/>
    </source>
</evidence>
<keyword evidence="8" id="KW-0106">Calcium</keyword>
<evidence type="ECO:0000256" key="12">
    <source>
        <dbReference type="SAM" id="SignalP"/>
    </source>
</evidence>
<dbReference type="GO" id="GO:0006508">
    <property type="term" value="P:proteolysis"/>
    <property type="evidence" value="ECO:0007669"/>
    <property type="project" value="UniProtKB-KW"/>
</dbReference>
<dbReference type="InterPro" id="IPR036852">
    <property type="entry name" value="Peptidase_S8/S53_dom_sf"/>
</dbReference>
<evidence type="ECO:0000256" key="1">
    <source>
        <dbReference type="ARBA" id="ARBA00001913"/>
    </source>
</evidence>
<keyword evidence="9 12" id="KW-0732">Signal</keyword>
<dbReference type="PROSITE" id="PS00137">
    <property type="entry name" value="SUBTILASE_HIS"/>
    <property type="match status" value="1"/>
</dbReference>
<accession>A0A9X6YB83</accession>
<evidence type="ECO:0000256" key="2">
    <source>
        <dbReference type="ARBA" id="ARBA00004613"/>
    </source>
</evidence>
<dbReference type="GO" id="GO:0005576">
    <property type="term" value="C:extracellular region"/>
    <property type="evidence" value="ECO:0007669"/>
    <property type="project" value="UniProtKB-SubCell"/>
</dbReference>
<dbReference type="Proteomes" id="UP000220702">
    <property type="component" value="Unassembled WGS sequence"/>
</dbReference>
<evidence type="ECO:0000259" key="13">
    <source>
        <dbReference type="Pfam" id="PF00082"/>
    </source>
</evidence>
<comment type="caution">
    <text evidence="14">The sequence shown here is derived from an EMBL/GenBank/DDBJ whole genome shotgun (WGS) entry which is preliminary data.</text>
</comment>
<evidence type="ECO:0000256" key="3">
    <source>
        <dbReference type="ARBA" id="ARBA00011073"/>
    </source>
</evidence>
<keyword evidence="6 9" id="KW-0378">Hydrolase</keyword>
<dbReference type="PROSITE" id="PS00136">
    <property type="entry name" value="SUBTILASE_ASP"/>
    <property type="match status" value="1"/>
</dbReference>
<feature type="domain" description="Peptidase S8/S53" evidence="13">
    <location>
        <begin position="132"/>
        <end position="434"/>
    </location>
</feature>
<evidence type="ECO:0000256" key="7">
    <source>
        <dbReference type="ARBA" id="ARBA00022825"/>
    </source>
</evidence>
<dbReference type="SUPFAM" id="SSF52743">
    <property type="entry name" value="Subtilisin-like"/>
    <property type="match status" value="1"/>
</dbReference>
<dbReference type="GO" id="GO:0004252">
    <property type="term" value="F:serine-type endopeptidase activity"/>
    <property type="evidence" value="ECO:0007669"/>
    <property type="project" value="UniProtKB-UniRule"/>
</dbReference>
<dbReference type="InterPro" id="IPR015500">
    <property type="entry name" value="Peptidase_S8_subtilisin-rel"/>
</dbReference>
<evidence type="ECO:0000256" key="8">
    <source>
        <dbReference type="ARBA" id="ARBA00022837"/>
    </source>
</evidence>
<dbReference type="PRINTS" id="PR00723">
    <property type="entry name" value="SUBTILISIN"/>
</dbReference>
<evidence type="ECO:0000256" key="9">
    <source>
        <dbReference type="PIRNR" id="PIRNR037875"/>
    </source>
</evidence>
<sequence>MKILKYTLFILLFFGPINVINAATSNVDSEFYTVLLKDAEEYEDFQKILQNSGIEIVYSVQEVGILQVKANENSMKKLGVSSFVKTYGKSIRTVKSNFDYQLSIDENKINSQWDMDKVTNNGESYKVFPGTKNVSVAIIDSGLDIKHPDLKNNVLDGSKNFVPVGGFRGEELNENGEKDRIDDLLGHGTQVAGQVTANGLIKGVAPGVGVKAYRVFGEREAETIWIIKAIVEAAKDNADVINLSLGDYLLEGEYILNGKRITSDLPELEGYKRAVNLANKSGSVVVAAAGNEGLNVRDKNQMNDFFKTYLEINGLEKVDFRGMVRDIPADLPGVVSVSSIGNEKVLSMFTNYGNGFTDIVAPGGDTRLLNQYGGEFWYKNKMYEKENVLTTAPNGEYVYQFGNSVAAPKVSGALALIIDKHNLKDNPNESIRYLYKYGVDKEEMSLGHGILNVYKAILH</sequence>
<feature type="signal peptide" evidence="12">
    <location>
        <begin position="1"/>
        <end position="22"/>
    </location>
</feature>
<dbReference type="InterPro" id="IPR023827">
    <property type="entry name" value="Peptidase_S8_Asp-AS"/>
</dbReference>
<comment type="cofactor">
    <cofactor evidence="1">
        <name>Ca(2+)</name>
        <dbReference type="ChEBI" id="CHEBI:29108"/>
    </cofactor>
</comment>
<comment type="similarity">
    <text evidence="3 9 11">Belongs to the peptidase S8 family.</text>
</comment>
<dbReference type="EC" id="3.4.21.-" evidence="9"/>
<dbReference type="PANTHER" id="PTHR43806:SF11">
    <property type="entry name" value="CEREVISIN-RELATED"/>
    <property type="match status" value="1"/>
</dbReference>
<name>A0A9X6YB83_BACTU</name>
<evidence type="ECO:0000256" key="6">
    <source>
        <dbReference type="ARBA" id="ARBA00022801"/>
    </source>
</evidence>
<evidence type="ECO:0000256" key="11">
    <source>
        <dbReference type="PROSITE-ProRule" id="PRU01240"/>
    </source>
</evidence>
<dbReference type="PIRSF" id="PIRSF037875">
    <property type="entry name" value="Peptidase_S8_lp"/>
    <property type="match status" value="1"/>
</dbReference>
<dbReference type="AlphaFoldDB" id="A0A9X6YB83"/>
<dbReference type="InterPro" id="IPR022398">
    <property type="entry name" value="Peptidase_S8_His-AS"/>
</dbReference>
<dbReference type="InterPro" id="IPR050131">
    <property type="entry name" value="Peptidase_S8_subtilisin-like"/>
</dbReference>
<dbReference type="InterPro" id="IPR008357">
    <property type="entry name" value="Lanit_process"/>
</dbReference>
<evidence type="ECO:0000256" key="4">
    <source>
        <dbReference type="ARBA" id="ARBA00022525"/>
    </source>
</evidence>
<keyword evidence="4" id="KW-0964">Secreted</keyword>
<comment type="pathway">
    <text evidence="9">Antibiotic biosynthesis.</text>
</comment>
<feature type="chain" id="PRO_5040964033" description="Leader peptide-processing serine protease" evidence="12">
    <location>
        <begin position="23"/>
        <end position="459"/>
    </location>
</feature>
<feature type="active site" description="Charge relay system" evidence="10 11">
    <location>
        <position position="140"/>
    </location>
</feature>
<gene>
    <name evidence="14" type="ORF">CON71_09185</name>
</gene>
<feature type="active site" description="Charge relay system" evidence="10 11">
    <location>
        <position position="187"/>
    </location>
</feature>
<dbReference type="EMBL" id="NVNL01000013">
    <property type="protein sequence ID" value="PEA90138.1"/>
    <property type="molecule type" value="Genomic_DNA"/>
</dbReference>